<gene>
    <name evidence="1" type="ORF">F5144DRAFT_639460</name>
</gene>
<accession>A0ACB7PSH1</accession>
<protein>
    <submittedName>
        <fullName evidence="1">Uncharacterized protein</fullName>
    </submittedName>
</protein>
<sequence length="346" mass="39279">MARIHWTKALKISEIKWERFKPVILDKWQTMTIDELVRYMKREHDFCTNPQQLSHRIRKRWGIKKSVAAADRDTHQLAPTTPAPAPVPTRTGRAVLSRPMAESTPRLLQRRVTKTTGPAATAAFEAELGVDSRVRQTGPGLDRNVRQPAPRLSDGTVVAAERPVAATELPAPGEFCLGYWDEQRSRGYYIVLVLPWENLSQIFPQRKREQLFLPIPECYNSRGLSIHGWASGYQDGDESIAERQVPVMWHDQKLYGDESLNGSEPRRTQPTGPKASSGATSVVATSTKRRKKERRVRKPQKSRPTSPEKAQMELEIQQLKAELSSVVSKTRELWMHVVCVASDESW</sequence>
<organism evidence="1 2">
    <name type="scientific">Chaetomium tenue</name>
    <dbReference type="NCBI Taxonomy" id="1854479"/>
    <lineage>
        <taxon>Eukaryota</taxon>
        <taxon>Fungi</taxon>
        <taxon>Dikarya</taxon>
        <taxon>Ascomycota</taxon>
        <taxon>Pezizomycotina</taxon>
        <taxon>Sordariomycetes</taxon>
        <taxon>Sordariomycetidae</taxon>
        <taxon>Sordariales</taxon>
        <taxon>Chaetomiaceae</taxon>
        <taxon>Chaetomium</taxon>
    </lineage>
</organism>
<proteinExistence type="predicted"/>
<keyword evidence="2" id="KW-1185">Reference proteome</keyword>
<dbReference type="Proteomes" id="UP000724584">
    <property type="component" value="Unassembled WGS sequence"/>
</dbReference>
<evidence type="ECO:0000313" key="1">
    <source>
        <dbReference type="EMBL" id="KAH6651421.1"/>
    </source>
</evidence>
<dbReference type="EMBL" id="JAGIZQ010000001">
    <property type="protein sequence ID" value="KAH6651421.1"/>
    <property type="molecule type" value="Genomic_DNA"/>
</dbReference>
<reference evidence="1 2" key="1">
    <citation type="journal article" date="2021" name="Nat. Commun.">
        <title>Genetic determinants of endophytism in the Arabidopsis root mycobiome.</title>
        <authorList>
            <person name="Mesny F."/>
            <person name="Miyauchi S."/>
            <person name="Thiergart T."/>
            <person name="Pickel B."/>
            <person name="Atanasova L."/>
            <person name="Karlsson M."/>
            <person name="Huettel B."/>
            <person name="Barry K.W."/>
            <person name="Haridas S."/>
            <person name="Chen C."/>
            <person name="Bauer D."/>
            <person name="Andreopoulos W."/>
            <person name="Pangilinan J."/>
            <person name="LaButti K."/>
            <person name="Riley R."/>
            <person name="Lipzen A."/>
            <person name="Clum A."/>
            <person name="Drula E."/>
            <person name="Henrissat B."/>
            <person name="Kohler A."/>
            <person name="Grigoriev I.V."/>
            <person name="Martin F.M."/>
            <person name="Hacquard S."/>
        </authorList>
    </citation>
    <scope>NUCLEOTIDE SEQUENCE [LARGE SCALE GENOMIC DNA]</scope>
    <source>
        <strain evidence="1 2">MPI-SDFR-AT-0079</strain>
    </source>
</reference>
<evidence type="ECO:0000313" key="2">
    <source>
        <dbReference type="Proteomes" id="UP000724584"/>
    </source>
</evidence>
<name>A0ACB7PSH1_9PEZI</name>
<comment type="caution">
    <text evidence="1">The sequence shown here is derived from an EMBL/GenBank/DDBJ whole genome shotgun (WGS) entry which is preliminary data.</text>
</comment>